<accession>A0A1G2E3V0</accession>
<proteinExistence type="predicted"/>
<dbReference type="Pfam" id="PF08241">
    <property type="entry name" value="Methyltransf_11"/>
    <property type="match status" value="1"/>
</dbReference>
<name>A0A1G2E3V0_9BACT</name>
<dbReference type="InterPro" id="IPR029063">
    <property type="entry name" value="SAM-dependent_MTases_sf"/>
</dbReference>
<sequence length="317" mass="36714">MYIKLDQEIINILCCPICKGSLRAIGQGFACKDCATEYLSCNIKQGKLIEKVLDFRIYRPDYCVSKESAKCFDMQEGYQKYYSERGKRDNLDEYLNEIDSVKEIYTDEFHINGRVLDIGGGQGTTRHFLEAERVSLYVSVDPFINIFQDIERQPNLLKAYPCLAKPCNFLACQAENLPFVANTFDWVHMRSVLDHFQDPYLALKEAYRVLKLGGVLLIGSTVYNGKSSLRTKNSDIALQNLASKIFHKIKEEGLKWIVGALIKKIFLRKKWADPHIFRWRYEDLTDLLRATKFMIVKEHWQKPPFTMCVYVGAKKSI</sequence>
<dbReference type="SUPFAM" id="SSF53335">
    <property type="entry name" value="S-adenosyl-L-methionine-dependent methyltransferases"/>
    <property type="match status" value="1"/>
</dbReference>
<gene>
    <name evidence="2" type="ORF">A2626_00650</name>
</gene>
<dbReference type="Gene3D" id="3.40.50.150">
    <property type="entry name" value="Vaccinia Virus protein VP39"/>
    <property type="match status" value="1"/>
</dbReference>
<protein>
    <recommendedName>
        <fullName evidence="1">Methyltransferase type 11 domain-containing protein</fullName>
    </recommendedName>
</protein>
<dbReference type="CDD" id="cd02440">
    <property type="entry name" value="AdoMet_MTases"/>
    <property type="match status" value="1"/>
</dbReference>
<feature type="domain" description="Methyltransferase type 11" evidence="1">
    <location>
        <begin position="116"/>
        <end position="218"/>
    </location>
</feature>
<evidence type="ECO:0000313" key="2">
    <source>
        <dbReference type="EMBL" id="OGZ19931.1"/>
    </source>
</evidence>
<organism evidence="2 3">
    <name type="scientific">Candidatus Nealsonbacteria bacterium RIFCSPHIGHO2_01_FULL_38_55</name>
    <dbReference type="NCBI Taxonomy" id="1801664"/>
    <lineage>
        <taxon>Bacteria</taxon>
        <taxon>Candidatus Nealsoniibacteriota</taxon>
    </lineage>
</organism>
<dbReference type="PANTHER" id="PTHR43591">
    <property type="entry name" value="METHYLTRANSFERASE"/>
    <property type="match status" value="1"/>
</dbReference>
<dbReference type="AlphaFoldDB" id="A0A1G2E3V0"/>
<dbReference type="Proteomes" id="UP000177360">
    <property type="component" value="Unassembled WGS sequence"/>
</dbReference>
<comment type="caution">
    <text evidence="2">The sequence shown here is derived from an EMBL/GenBank/DDBJ whole genome shotgun (WGS) entry which is preliminary data.</text>
</comment>
<evidence type="ECO:0000313" key="3">
    <source>
        <dbReference type="Proteomes" id="UP000177360"/>
    </source>
</evidence>
<reference evidence="2 3" key="1">
    <citation type="journal article" date="2016" name="Nat. Commun.">
        <title>Thousands of microbial genomes shed light on interconnected biogeochemical processes in an aquifer system.</title>
        <authorList>
            <person name="Anantharaman K."/>
            <person name="Brown C.T."/>
            <person name="Hug L.A."/>
            <person name="Sharon I."/>
            <person name="Castelle C.J."/>
            <person name="Probst A.J."/>
            <person name="Thomas B.C."/>
            <person name="Singh A."/>
            <person name="Wilkins M.J."/>
            <person name="Karaoz U."/>
            <person name="Brodie E.L."/>
            <person name="Williams K.H."/>
            <person name="Hubbard S.S."/>
            <person name="Banfield J.F."/>
        </authorList>
    </citation>
    <scope>NUCLEOTIDE SEQUENCE [LARGE SCALE GENOMIC DNA]</scope>
</reference>
<dbReference type="EMBL" id="MHLZ01000016">
    <property type="protein sequence ID" value="OGZ19931.1"/>
    <property type="molecule type" value="Genomic_DNA"/>
</dbReference>
<dbReference type="GO" id="GO:0008757">
    <property type="term" value="F:S-adenosylmethionine-dependent methyltransferase activity"/>
    <property type="evidence" value="ECO:0007669"/>
    <property type="project" value="InterPro"/>
</dbReference>
<evidence type="ECO:0000259" key="1">
    <source>
        <dbReference type="Pfam" id="PF08241"/>
    </source>
</evidence>
<dbReference type="InterPro" id="IPR013216">
    <property type="entry name" value="Methyltransf_11"/>
</dbReference>